<dbReference type="EMBL" id="JAWWNJ010000035">
    <property type="protein sequence ID" value="KAK7024132.1"/>
    <property type="molecule type" value="Genomic_DNA"/>
</dbReference>
<comment type="caution">
    <text evidence="1">The sequence shown here is derived from an EMBL/GenBank/DDBJ whole genome shotgun (WGS) entry which is preliminary data.</text>
</comment>
<gene>
    <name evidence="1" type="ORF">R3P38DRAFT_3536222</name>
</gene>
<keyword evidence="2" id="KW-1185">Reference proteome</keyword>
<evidence type="ECO:0000313" key="1">
    <source>
        <dbReference type="EMBL" id="KAK7024132.1"/>
    </source>
</evidence>
<name>A0AAW0BEK7_9AGAR</name>
<sequence>MIGCLPPKEGLRLYMARIDPHLTSGCEVCLDTSDAHLDILRSVQHEFLRRLLGVHGRSILAVLFTETGIIPLNYRRVTEALGYLGYVLGLSPSHIASDAYLDSLALAGCGFSGWVSDLKIVMESLPIPVELRASDLIESAVPDLCKRLEVACEKWLNGETEKMSDRLPLLQHRLDLNKNSLFVHKAMKFRLYLHVPIPAHRKALTRLMLSSHTLSVEILRYKERWRLRVPRDCRLCRFCRLGVENEWHATIQCTEPRLTALRFAFFTDLYSLQPDFPREWTSAESCLRSLVQSSDFEVVQRVARYVYEVLSIYSASPRFRMAEYLYHALE</sequence>
<reference evidence="1 2" key="1">
    <citation type="journal article" date="2024" name="J Genomics">
        <title>Draft genome sequencing and assembly of Favolaschia claudopus CIRM-BRFM 2984 isolated from oak limbs.</title>
        <authorList>
            <person name="Navarro D."/>
            <person name="Drula E."/>
            <person name="Chaduli D."/>
            <person name="Cazenave R."/>
            <person name="Ahrendt S."/>
            <person name="Wang J."/>
            <person name="Lipzen A."/>
            <person name="Daum C."/>
            <person name="Barry K."/>
            <person name="Grigoriev I.V."/>
            <person name="Favel A."/>
            <person name="Rosso M.N."/>
            <person name="Martin F."/>
        </authorList>
    </citation>
    <scope>NUCLEOTIDE SEQUENCE [LARGE SCALE GENOMIC DNA]</scope>
    <source>
        <strain evidence="1 2">CIRM-BRFM 2984</strain>
    </source>
</reference>
<protein>
    <submittedName>
        <fullName evidence="1">Uncharacterized protein</fullName>
    </submittedName>
</protein>
<dbReference type="Proteomes" id="UP001362999">
    <property type="component" value="Unassembled WGS sequence"/>
</dbReference>
<organism evidence="1 2">
    <name type="scientific">Favolaschia claudopus</name>
    <dbReference type="NCBI Taxonomy" id="2862362"/>
    <lineage>
        <taxon>Eukaryota</taxon>
        <taxon>Fungi</taxon>
        <taxon>Dikarya</taxon>
        <taxon>Basidiomycota</taxon>
        <taxon>Agaricomycotina</taxon>
        <taxon>Agaricomycetes</taxon>
        <taxon>Agaricomycetidae</taxon>
        <taxon>Agaricales</taxon>
        <taxon>Marasmiineae</taxon>
        <taxon>Mycenaceae</taxon>
        <taxon>Favolaschia</taxon>
    </lineage>
</organism>
<dbReference type="AlphaFoldDB" id="A0AAW0BEK7"/>
<proteinExistence type="predicted"/>
<evidence type="ECO:0000313" key="2">
    <source>
        <dbReference type="Proteomes" id="UP001362999"/>
    </source>
</evidence>
<accession>A0AAW0BEK7</accession>